<dbReference type="Proteomes" id="UP001058687">
    <property type="component" value="Chromosome 2"/>
</dbReference>
<dbReference type="Proteomes" id="UP001219537">
    <property type="component" value="Chromosome 2"/>
</dbReference>
<reference evidence="3" key="2">
    <citation type="submission" date="2023-02" db="EMBL/GenBank/DDBJ databases">
        <title>Isolation, identification, and genome analysis of Vibrio campbellii in the Penaeus vannamei larvae stage.</title>
        <authorList>
            <person name="Huang T."/>
            <person name="Zhang B."/>
        </authorList>
    </citation>
    <scope>NUCLEOTIDE SEQUENCE</scope>
    <source>
        <strain evidence="3">20220413_1</strain>
    </source>
</reference>
<dbReference type="EMBL" id="CP050471">
    <property type="protein sequence ID" value="UTZ34280.1"/>
    <property type="molecule type" value="Genomic_DNA"/>
</dbReference>
<dbReference type="EMBL" id="CP050468">
    <property type="protein sequence ID" value="UTZ29431.1"/>
    <property type="molecule type" value="Genomic_DNA"/>
</dbReference>
<dbReference type="AlphaFoldDB" id="A0AAE9N189"/>
<dbReference type="EMBL" id="CP117989">
    <property type="protein sequence ID" value="WDG11571.1"/>
    <property type="molecule type" value="Genomic_DNA"/>
</dbReference>
<proteinExistence type="predicted"/>
<accession>A0AAE9N189</accession>
<reference evidence="1" key="1">
    <citation type="submission" date="2020-03" db="EMBL/GenBank/DDBJ databases">
        <title>Five strains of Vibrio campbellii isolated from Mariana Trench.</title>
        <authorList>
            <person name="Liang J."/>
            <person name="Zhang X.-H."/>
        </authorList>
    </citation>
    <scope>NUCLEOTIDE SEQUENCE</scope>
    <source>
        <strain evidence="2">LJC013</strain>
        <strain evidence="1">LJC014</strain>
    </source>
</reference>
<evidence type="ECO:0000313" key="3">
    <source>
        <dbReference type="EMBL" id="WDG11571.1"/>
    </source>
</evidence>
<dbReference type="SUPFAM" id="SSF49354">
    <property type="entry name" value="PapD-like"/>
    <property type="match status" value="1"/>
</dbReference>
<gene>
    <name evidence="1" type="ORF">HB761_22775</name>
    <name evidence="2" type="ORF">HB762_24080</name>
    <name evidence="3" type="ORF">PUN50_20155</name>
</gene>
<sequence>MKHLILLLTTVIISLPIHAQLLIAPTRLVLNADQSVTEKIIVENSSDKPIRLEIKPVYRPITLRGVTRTDKNIAQTEDIAEWIKVSPPVIRELKPNQRRTIRLRFSALPADKDNGEYRAYLWFSPITLAQGQTTDSQSTGPSFNLDFRVNSYIPVYAQRGEIKQDVSFQCESGELRIQNKGKYQFNAMLNTENLQEKLVLLRQSELVRSLPAKTKVLITQDEQSLHECTL</sequence>
<evidence type="ECO:0000313" key="2">
    <source>
        <dbReference type="EMBL" id="UTZ34280.1"/>
    </source>
</evidence>
<name>A0AAE9N189_9VIBR</name>
<dbReference type="Proteomes" id="UP001059912">
    <property type="component" value="Chromosome 2"/>
</dbReference>
<organism evidence="1 4">
    <name type="scientific">Vibrio campbellii</name>
    <dbReference type="NCBI Taxonomy" id="680"/>
    <lineage>
        <taxon>Bacteria</taxon>
        <taxon>Pseudomonadati</taxon>
        <taxon>Pseudomonadota</taxon>
        <taxon>Gammaproteobacteria</taxon>
        <taxon>Vibrionales</taxon>
        <taxon>Vibrionaceae</taxon>
        <taxon>Vibrio</taxon>
    </lineage>
</organism>
<evidence type="ECO:0000313" key="1">
    <source>
        <dbReference type="EMBL" id="UTZ29431.1"/>
    </source>
</evidence>
<dbReference type="InterPro" id="IPR008962">
    <property type="entry name" value="PapD-like_sf"/>
</dbReference>
<dbReference type="RefSeq" id="WP_005532345.1">
    <property type="nucleotide sequence ID" value="NZ_BBKV01000158.1"/>
</dbReference>
<evidence type="ECO:0000313" key="5">
    <source>
        <dbReference type="Proteomes" id="UP001059912"/>
    </source>
</evidence>
<keyword evidence="5" id="KW-1185">Reference proteome</keyword>
<protein>
    <submittedName>
        <fullName evidence="1">Molecular chaperone</fullName>
    </submittedName>
</protein>
<evidence type="ECO:0000313" key="4">
    <source>
        <dbReference type="Proteomes" id="UP001058687"/>
    </source>
</evidence>